<proteinExistence type="predicted"/>
<dbReference type="SUPFAM" id="SSF52540">
    <property type="entry name" value="P-loop containing nucleoside triphosphate hydrolases"/>
    <property type="match status" value="2"/>
</dbReference>
<organism evidence="1 2">
    <name type="scientific">Parthenolecanium corni</name>
    <dbReference type="NCBI Taxonomy" id="536013"/>
    <lineage>
        <taxon>Eukaryota</taxon>
        <taxon>Metazoa</taxon>
        <taxon>Ecdysozoa</taxon>
        <taxon>Arthropoda</taxon>
        <taxon>Hexapoda</taxon>
        <taxon>Insecta</taxon>
        <taxon>Pterygota</taxon>
        <taxon>Neoptera</taxon>
        <taxon>Paraneoptera</taxon>
        <taxon>Hemiptera</taxon>
        <taxon>Sternorrhyncha</taxon>
        <taxon>Coccoidea</taxon>
        <taxon>Coccidae</taxon>
        <taxon>Parthenolecanium</taxon>
    </lineage>
</organism>
<protein>
    <submittedName>
        <fullName evidence="1">Uncharacterized protein</fullName>
    </submittedName>
</protein>
<name>A0AAN9TID7_9HEMI</name>
<dbReference type="EMBL" id="JBBCAQ010000019">
    <property type="protein sequence ID" value="KAK7595195.1"/>
    <property type="molecule type" value="Genomic_DNA"/>
</dbReference>
<gene>
    <name evidence="1" type="ORF">V9T40_001628</name>
</gene>
<accession>A0AAN9TID7</accession>
<sequence length="244" mass="28307">MGKFRIIQQKDTLPVENIGSLDKQNEENKLLGPRHSTLLPNNIRAIVCGPSGCGKTSLLFSLLTHPNGVRFKNVYVLSKSLEQEKYKNLKELFSFIPEIKYLPCSNEDEFPDPKDCEGNSIVVVDDVLCLKNDKDKVRAFFCFGRHRDLDIFYLYQTYTHIEKHPLRENCNFIILFSQDDLNLKHIFDDHLSGICPFDTFKEICRHVWQKGNHAFICISKENDINNGKLREGFDKFIFVDTITK</sequence>
<comment type="caution">
    <text evidence="1">The sequence shown here is derived from an EMBL/GenBank/DDBJ whole genome shotgun (WGS) entry which is preliminary data.</text>
</comment>
<dbReference type="Pfam" id="PF04665">
    <property type="entry name" value="Pox_A32"/>
    <property type="match status" value="1"/>
</dbReference>
<dbReference type="Gene3D" id="3.40.50.300">
    <property type="entry name" value="P-loop containing nucleotide triphosphate hydrolases"/>
    <property type="match status" value="1"/>
</dbReference>
<dbReference type="InterPro" id="IPR027417">
    <property type="entry name" value="P-loop_NTPase"/>
</dbReference>
<evidence type="ECO:0000313" key="2">
    <source>
        <dbReference type="Proteomes" id="UP001367676"/>
    </source>
</evidence>
<dbReference type="InterPro" id="IPR006758">
    <property type="entry name" value="A32L"/>
</dbReference>
<evidence type="ECO:0000313" key="1">
    <source>
        <dbReference type="EMBL" id="KAK7595195.1"/>
    </source>
</evidence>
<keyword evidence="2" id="KW-1185">Reference proteome</keyword>
<reference evidence="1 2" key="1">
    <citation type="submission" date="2024-03" db="EMBL/GenBank/DDBJ databases">
        <title>Adaptation during the transition from Ophiocordyceps entomopathogen to insect associate is accompanied by gene loss and intensified selection.</title>
        <authorList>
            <person name="Ward C.M."/>
            <person name="Onetto C.A."/>
            <person name="Borneman A.R."/>
        </authorList>
    </citation>
    <scope>NUCLEOTIDE SEQUENCE [LARGE SCALE GENOMIC DNA]</scope>
    <source>
        <strain evidence="1">AWRI1</strain>
        <tissue evidence="1">Single Adult Female</tissue>
    </source>
</reference>
<dbReference type="Proteomes" id="UP001367676">
    <property type="component" value="Unassembled WGS sequence"/>
</dbReference>
<dbReference type="AlphaFoldDB" id="A0AAN9TID7"/>